<name>A0A317NE71_9NOCA</name>
<sequence>MDLTFGAYYSVGNACFGLADDLHTAFNTETGKLNNCDGMAGVDEEGKSWATDYDARVAELLTLVADLGEAVQKLGRVAVHCGYELYLANYRSIINPTSPPAAMPAMPTVERRFYGAPCKAGADLQGGLRDAADDVIGLANKVGIAIPDGDTDQLQSAAEAWNRLQHNYTAELVSVLTKAADLMDTCDADDARAIAGKLRGLEGVVGDVLAACGELSAMCTEFKDALWALRRQMLWSILEELALKVAERFVLTAATSFLTFGVSAVIGAAAITDTVIDYARKIADKVADWRRLRAQAKASRKQRDLGESKRKADEAKNLDDDSPNGAGKNPKSTKSPEELDRLGQDIGDEVSRIPRGSGQLDTLVARVNELGLSHDEAVAVTKKATETGLGGTGGVAHLPDGSKMILPTYIQLGKSFVVNADGTVVKYEGNLEQFVQYIPA</sequence>
<dbReference type="AlphaFoldDB" id="A0A317NE71"/>
<accession>A0A317NE71</accession>
<organism evidence="2 3">
    <name type="scientific">Nocardia neocaledoniensis</name>
    <dbReference type="NCBI Taxonomy" id="236511"/>
    <lineage>
        <taxon>Bacteria</taxon>
        <taxon>Bacillati</taxon>
        <taxon>Actinomycetota</taxon>
        <taxon>Actinomycetes</taxon>
        <taxon>Mycobacteriales</taxon>
        <taxon>Nocardiaceae</taxon>
        <taxon>Nocardia</taxon>
    </lineage>
</organism>
<gene>
    <name evidence="2" type="ORF">DFR69_10775</name>
</gene>
<dbReference type="Proteomes" id="UP000246410">
    <property type="component" value="Unassembled WGS sequence"/>
</dbReference>
<reference evidence="2 3" key="1">
    <citation type="submission" date="2018-05" db="EMBL/GenBank/DDBJ databases">
        <title>Genomic Encyclopedia of Type Strains, Phase IV (KMG-IV): sequencing the most valuable type-strain genomes for metagenomic binning, comparative biology and taxonomic classification.</title>
        <authorList>
            <person name="Goeker M."/>
        </authorList>
    </citation>
    <scope>NUCLEOTIDE SEQUENCE [LARGE SCALE GENOMIC DNA]</scope>
    <source>
        <strain evidence="2 3">DSM 44717</strain>
    </source>
</reference>
<dbReference type="EMBL" id="QGTL01000007">
    <property type="protein sequence ID" value="PWV73449.1"/>
    <property type="molecule type" value="Genomic_DNA"/>
</dbReference>
<proteinExistence type="predicted"/>
<feature type="region of interest" description="Disordered" evidence="1">
    <location>
        <begin position="300"/>
        <end position="339"/>
    </location>
</feature>
<comment type="caution">
    <text evidence="2">The sequence shown here is derived from an EMBL/GenBank/DDBJ whole genome shotgun (WGS) entry which is preliminary data.</text>
</comment>
<evidence type="ECO:0000313" key="2">
    <source>
        <dbReference type="EMBL" id="PWV73449.1"/>
    </source>
</evidence>
<keyword evidence="3" id="KW-1185">Reference proteome</keyword>
<dbReference type="RefSeq" id="WP_146229366.1">
    <property type="nucleotide sequence ID" value="NZ_QGTL01000007.1"/>
</dbReference>
<evidence type="ECO:0000256" key="1">
    <source>
        <dbReference type="SAM" id="MobiDB-lite"/>
    </source>
</evidence>
<protein>
    <submittedName>
        <fullName evidence="2">Uncharacterized protein</fullName>
    </submittedName>
</protein>
<evidence type="ECO:0000313" key="3">
    <source>
        <dbReference type="Proteomes" id="UP000246410"/>
    </source>
</evidence>
<feature type="compositionally biased region" description="Basic and acidic residues" evidence="1">
    <location>
        <begin position="301"/>
        <end position="319"/>
    </location>
</feature>